<dbReference type="Proteomes" id="UP000618319">
    <property type="component" value="Unassembled WGS sequence"/>
</dbReference>
<evidence type="ECO:0000313" key="2">
    <source>
        <dbReference type="EMBL" id="MBE8720619.1"/>
    </source>
</evidence>
<dbReference type="Pfam" id="PF17963">
    <property type="entry name" value="Big_9"/>
    <property type="match status" value="1"/>
</dbReference>
<evidence type="ECO:0000256" key="1">
    <source>
        <dbReference type="SAM" id="SignalP"/>
    </source>
</evidence>
<feature type="chain" id="PRO_5045990699" description="Gliding motility-associated C-terminal domain-containing protein" evidence="1">
    <location>
        <begin position="25"/>
        <end position="521"/>
    </location>
</feature>
<keyword evidence="1" id="KW-0732">Signal</keyword>
<proteinExistence type="predicted"/>
<name>A0ABR9T6A6_9SPHI</name>
<dbReference type="Pfam" id="PF13585">
    <property type="entry name" value="CHU_C"/>
    <property type="match status" value="1"/>
</dbReference>
<keyword evidence="3" id="KW-1185">Reference proteome</keyword>
<organism evidence="2 3">
    <name type="scientific">Sphingobacterium pedocola</name>
    <dbReference type="NCBI Taxonomy" id="2082722"/>
    <lineage>
        <taxon>Bacteria</taxon>
        <taxon>Pseudomonadati</taxon>
        <taxon>Bacteroidota</taxon>
        <taxon>Sphingobacteriia</taxon>
        <taxon>Sphingobacteriales</taxon>
        <taxon>Sphingobacteriaceae</taxon>
        <taxon>Sphingobacterium</taxon>
    </lineage>
</organism>
<reference evidence="2 3" key="1">
    <citation type="submission" date="2018-02" db="EMBL/GenBank/DDBJ databases">
        <title>Sphingobacterium KA21.</title>
        <authorList>
            <person name="Vasarhelyi B.M."/>
            <person name="Deshmukh S."/>
            <person name="Balint B."/>
            <person name="Kukolya J."/>
        </authorList>
    </citation>
    <scope>NUCLEOTIDE SEQUENCE [LARGE SCALE GENOMIC DNA]</scope>
    <source>
        <strain evidence="2 3">Ka21</strain>
    </source>
</reference>
<dbReference type="EMBL" id="PSKQ01000017">
    <property type="protein sequence ID" value="MBE8720619.1"/>
    <property type="molecule type" value="Genomic_DNA"/>
</dbReference>
<accession>A0ABR9T6A6</accession>
<protein>
    <recommendedName>
        <fullName evidence="4">Gliding motility-associated C-terminal domain-containing protein</fullName>
    </recommendedName>
</protein>
<sequence>MNINIQTKTLLLLLFLAVTMRLSAQNGIGSFETDNGFVQVDAGTYKFIYSENLYLGPDADWQIDGNLEIYAKNIWIAPTAKIRGTGTMTLHSPSTNPFYENWTTSSTHIDGNDGVFIDVRIVLNNPEGLRLTDIVDPGFDGLSLPIGEKAAALKLGKVLDLRVDGANIFLNSHDLELAGSGELLNYGRSRMVVTENKTSGHMIKNYTGIAQFVFPVGIEKEDYTPAVLVPGVAISKLYVTVTDYTASGLVFEDETIGMDRIWNIYGDRDMQVDYTLTHNIVTNGIVYVDAEAQIVQNADGGNWIGDVTVFDGEGVHTRGDIETRTGNTLAGTWFTKFADQKIGPIARDDSDTMEYGDNITINILENDEAGNSPIITGSVTVVREPVNGRVEVHTDGSITYIPHPDFVGTDTFEYEIIDENGLKSKAVVTIDVLPRELFIPNVITPNGDGKNDQFVIVGREGYDRIELIIVNRWGNEVYRNDNYKDEWEGRGLNEGTYFPIIRALKGNQERVFKGHVLIKRN</sequence>
<comment type="caution">
    <text evidence="2">The sequence shown here is derived from an EMBL/GenBank/DDBJ whole genome shotgun (WGS) entry which is preliminary data.</text>
</comment>
<dbReference type="NCBIfam" id="TIGR04131">
    <property type="entry name" value="Bac_Flav_CTERM"/>
    <property type="match status" value="1"/>
</dbReference>
<dbReference type="Gene3D" id="2.60.40.3440">
    <property type="match status" value="1"/>
</dbReference>
<gene>
    <name evidence="2" type="ORF">C4F40_07770</name>
</gene>
<evidence type="ECO:0000313" key="3">
    <source>
        <dbReference type="Proteomes" id="UP000618319"/>
    </source>
</evidence>
<dbReference type="RefSeq" id="WP_196938289.1">
    <property type="nucleotide sequence ID" value="NZ_MU158689.1"/>
</dbReference>
<evidence type="ECO:0008006" key="4">
    <source>
        <dbReference type="Google" id="ProtNLM"/>
    </source>
</evidence>
<dbReference type="InterPro" id="IPR026341">
    <property type="entry name" value="T9SS_type_B"/>
</dbReference>
<feature type="signal peptide" evidence="1">
    <location>
        <begin position="1"/>
        <end position="24"/>
    </location>
</feature>